<keyword evidence="3" id="KW-1185">Reference proteome</keyword>
<reference evidence="2" key="1">
    <citation type="journal article" date="2020" name="Ecol. Evol.">
        <title>Genome structure and content of the rice root-knot nematode (Meloidogyne graminicola).</title>
        <authorList>
            <person name="Phan N.T."/>
            <person name="Danchin E.G.J."/>
            <person name="Klopp C."/>
            <person name="Perfus-Barbeoch L."/>
            <person name="Kozlowski D.K."/>
            <person name="Koutsovoulos G.D."/>
            <person name="Lopez-Roques C."/>
            <person name="Bouchez O."/>
            <person name="Zahm M."/>
            <person name="Besnard G."/>
            <person name="Bellafiore S."/>
        </authorList>
    </citation>
    <scope>NUCLEOTIDE SEQUENCE</scope>
    <source>
        <strain evidence="2">VN-18</strain>
    </source>
</reference>
<organism evidence="2 3">
    <name type="scientific">Meloidogyne graminicola</name>
    <dbReference type="NCBI Taxonomy" id="189291"/>
    <lineage>
        <taxon>Eukaryota</taxon>
        <taxon>Metazoa</taxon>
        <taxon>Ecdysozoa</taxon>
        <taxon>Nematoda</taxon>
        <taxon>Chromadorea</taxon>
        <taxon>Rhabditida</taxon>
        <taxon>Tylenchina</taxon>
        <taxon>Tylenchomorpha</taxon>
        <taxon>Tylenchoidea</taxon>
        <taxon>Meloidogynidae</taxon>
        <taxon>Meloidogyninae</taxon>
        <taxon>Meloidogyne</taxon>
    </lineage>
</organism>
<dbReference type="EMBL" id="JABEBT010000058">
    <property type="protein sequence ID" value="KAF7634406.1"/>
    <property type="molecule type" value="Genomic_DNA"/>
</dbReference>
<dbReference type="AlphaFoldDB" id="A0A8S9ZMU7"/>
<evidence type="ECO:0000256" key="1">
    <source>
        <dbReference type="SAM" id="Phobius"/>
    </source>
</evidence>
<name>A0A8S9ZMU7_9BILA</name>
<keyword evidence="1" id="KW-0472">Membrane</keyword>
<protein>
    <submittedName>
        <fullName evidence="2">Uncharacterized protein</fullName>
    </submittedName>
</protein>
<keyword evidence="1" id="KW-0812">Transmembrane</keyword>
<accession>A0A8S9ZMU7</accession>
<comment type="caution">
    <text evidence="2">The sequence shown here is derived from an EMBL/GenBank/DDBJ whole genome shotgun (WGS) entry which is preliminary data.</text>
</comment>
<proteinExistence type="predicted"/>
<sequence>MPNIEIGLQYSFIFVVILFFSTFHYFICLFLLTKLKQIKLTKNLNILNEQKTYRTAISLGRIHVSLILFASL</sequence>
<feature type="transmembrane region" description="Helical" evidence="1">
    <location>
        <begin position="12"/>
        <end position="32"/>
    </location>
</feature>
<evidence type="ECO:0000313" key="2">
    <source>
        <dbReference type="EMBL" id="KAF7634406.1"/>
    </source>
</evidence>
<keyword evidence="1" id="KW-1133">Transmembrane helix</keyword>
<gene>
    <name evidence="2" type="ORF">Mgra_00006160</name>
</gene>
<evidence type="ECO:0000313" key="3">
    <source>
        <dbReference type="Proteomes" id="UP000605970"/>
    </source>
</evidence>
<dbReference type="Proteomes" id="UP000605970">
    <property type="component" value="Unassembled WGS sequence"/>
</dbReference>